<comment type="caution">
    <text evidence="4">The sequence shown here is derived from an EMBL/GenBank/DDBJ whole genome shotgun (WGS) entry which is preliminary data.</text>
</comment>
<dbReference type="PANTHER" id="PTHR37834">
    <property type="entry name" value="GDSL-LIKE LIPASE/ACYLHYDROLASE DOMAIN PROTEIN (AFU_ORTHOLOGUE AFUA_2G00620)"/>
    <property type="match status" value="1"/>
</dbReference>
<proteinExistence type="predicted"/>
<feature type="domain" description="Carbohydrate esterase 2 N-terminal" evidence="3">
    <location>
        <begin position="45"/>
        <end position="154"/>
    </location>
</feature>
<feature type="domain" description="SGNH hydrolase-type esterase" evidence="2">
    <location>
        <begin position="163"/>
        <end position="325"/>
    </location>
</feature>
<evidence type="ECO:0000259" key="3">
    <source>
        <dbReference type="Pfam" id="PF17996"/>
    </source>
</evidence>
<reference evidence="5" key="1">
    <citation type="journal article" date="2019" name="Int. J. Syst. Evol. Microbiol.">
        <title>The Global Catalogue of Microorganisms (GCM) 10K type strain sequencing project: providing services to taxonomists for standard genome sequencing and annotation.</title>
        <authorList>
            <consortium name="The Broad Institute Genomics Platform"/>
            <consortium name="The Broad Institute Genome Sequencing Center for Infectious Disease"/>
            <person name="Wu L."/>
            <person name="Ma J."/>
        </authorList>
    </citation>
    <scope>NUCLEOTIDE SEQUENCE [LARGE SCALE GENOMIC DNA]</scope>
    <source>
        <strain evidence="5">KCTC 32239</strain>
    </source>
</reference>
<keyword evidence="5" id="KW-1185">Reference proteome</keyword>
<evidence type="ECO:0000313" key="4">
    <source>
        <dbReference type="EMBL" id="GGY74897.1"/>
    </source>
</evidence>
<dbReference type="InterPro" id="IPR036514">
    <property type="entry name" value="SGNH_hydro_sf"/>
</dbReference>
<dbReference type="CDD" id="cd01831">
    <property type="entry name" value="Endoglucanase_E_like"/>
    <property type="match status" value="1"/>
</dbReference>
<dbReference type="RefSeq" id="WP_229837774.1">
    <property type="nucleotide sequence ID" value="NZ_BMYZ01000001.1"/>
</dbReference>
<dbReference type="Pfam" id="PF13472">
    <property type="entry name" value="Lipase_GDSL_2"/>
    <property type="match status" value="1"/>
</dbReference>
<sequence length="371" mass="41569">MNPFKLFMSPSKLLTRCLLAICASTFIVPAFAVTKISGGDKYLQYTGRIDLTKPDAPQISWPGTSIAGNFTGTYLAITLDDQLGKNFFNVFVDGDLQHPVIIQAVQGEKTYLVSDKLAAGKHSFLITKRTEGEEGATTVKAIELADDGKLLTPPARLKRKIEFFGDSITSGMGNESPDDGPDHLLKDKNNFMAYDAITARNLNAELHVTSQSGIGIMISWFPFIMPQFYDQLNAVGDNDTKWDFSSWTPDVVVINLFQNDSWLTDREHRMNPNPTDEQRIQAYVDFVKTIRGKYPKAYIVCALGSMDATKEGSKWPGYITTAVARIKQENPKEKMDTVFFDFTGYGAHPRVKHHQVNAEKLTSFIKQKMKW</sequence>
<dbReference type="PANTHER" id="PTHR37834:SF2">
    <property type="entry name" value="ESTERASE, SGNH HYDROLASE-TYPE"/>
    <property type="match status" value="1"/>
</dbReference>
<dbReference type="Proteomes" id="UP000619761">
    <property type="component" value="Unassembled WGS sequence"/>
</dbReference>
<dbReference type="SUPFAM" id="SSF52266">
    <property type="entry name" value="SGNH hydrolase"/>
    <property type="match status" value="1"/>
</dbReference>
<evidence type="ECO:0000313" key="5">
    <source>
        <dbReference type="Proteomes" id="UP000619761"/>
    </source>
</evidence>
<dbReference type="Gene3D" id="3.40.50.1110">
    <property type="entry name" value="SGNH hydrolase"/>
    <property type="match status" value="1"/>
</dbReference>
<dbReference type="InterPro" id="IPR052762">
    <property type="entry name" value="PCW_deacetylase/CE"/>
</dbReference>
<dbReference type="Pfam" id="PF17996">
    <property type="entry name" value="CE2_N"/>
    <property type="match status" value="1"/>
</dbReference>
<gene>
    <name evidence="4" type="ORF">GCM10011613_20460</name>
</gene>
<protein>
    <recommendedName>
        <fullName evidence="6">Electron transporter RnfD</fullName>
    </recommendedName>
</protein>
<keyword evidence="1" id="KW-0732">Signal</keyword>
<feature type="signal peptide" evidence="1">
    <location>
        <begin position="1"/>
        <end position="32"/>
    </location>
</feature>
<dbReference type="InterPro" id="IPR013830">
    <property type="entry name" value="SGNH_hydro"/>
</dbReference>
<dbReference type="EMBL" id="BMYZ01000001">
    <property type="protein sequence ID" value="GGY74897.1"/>
    <property type="molecule type" value="Genomic_DNA"/>
</dbReference>
<dbReference type="Gene3D" id="2.60.120.260">
    <property type="entry name" value="Galactose-binding domain-like"/>
    <property type="match status" value="1"/>
</dbReference>
<feature type="chain" id="PRO_5045515348" description="Electron transporter RnfD" evidence="1">
    <location>
        <begin position="33"/>
        <end position="371"/>
    </location>
</feature>
<accession>A0ABQ3B226</accession>
<dbReference type="InterPro" id="IPR037461">
    <property type="entry name" value="CtCE2-like_dom"/>
</dbReference>
<evidence type="ECO:0000256" key="1">
    <source>
        <dbReference type="SAM" id="SignalP"/>
    </source>
</evidence>
<evidence type="ECO:0008006" key="6">
    <source>
        <dbReference type="Google" id="ProtNLM"/>
    </source>
</evidence>
<evidence type="ECO:0000259" key="2">
    <source>
        <dbReference type="Pfam" id="PF13472"/>
    </source>
</evidence>
<dbReference type="InterPro" id="IPR040794">
    <property type="entry name" value="CE2_N"/>
</dbReference>
<name>A0ABQ3B226_9GAMM</name>
<organism evidence="4 5">
    <name type="scientific">Cellvibrio zantedeschiae</name>
    <dbReference type="NCBI Taxonomy" id="1237077"/>
    <lineage>
        <taxon>Bacteria</taxon>
        <taxon>Pseudomonadati</taxon>
        <taxon>Pseudomonadota</taxon>
        <taxon>Gammaproteobacteria</taxon>
        <taxon>Cellvibrionales</taxon>
        <taxon>Cellvibrionaceae</taxon>
        <taxon>Cellvibrio</taxon>
    </lineage>
</organism>